<evidence type="ECO:0000259" key="3">
    <source>
        <dbReference type="PROSITE" id="PS51671"/>
    </source>
</evidence>
<proteinExistence type="predicted"/>
<keyword evidence="5" id="KW-1185">Reference proteome</keyword>
<dbReference type="Proteomes" id="UP000265520">
    <property type="component" value="Unassembled WGS sequence"/>
</dbReference>
<feature type="non-terminal residue" evidence="4">
    <location>
        <position position="1"/>
    </location>
</feature>
<name>A0A392RU81_9FABA</name>
<dbReference type="PANTHER" id="PTHR31096:SF15">
    <property type="entry name" value="ACT DOMAIN-CONTAINING PROTEIN ACR"/>
    <property type="match status" value="1"/>
</dbReference>
<evidence type="ECO:0000256" key="2">
    <source>
        <dbReference type="RuleBase" id="RU369043"/>
    </source>
</evidence>
<protein>
    <recommendedName>
        <fullName evidence="2">ACT domain-containing protein ACR</fullName>
    </recommendedName>
    <alternativeName>
        <fullName evidence="2">Protein ACT DOMAIN REPEATS</fullName>
    </alternativeName>
</protein>
<dbReference type="AlphaFoldDB" id="A0A392RU81"/>
<comment type="caution">
    <text evidence="4">The sequence shown here is derived from an EMBL/GenBank/DDBJ whole genome shotgun (WGS) entry which is preliminary data.</text>
</comment>
<organism evidence="4 5">
    <name type="scientific">Trifolium medium</name>
    <dbReference type="NCBI Taxonomy" id="97028"/>
    <lineage>
        <taxon>Eukaryota</taxon>
        <taxon>Viridiplantae</taxon>
        <taxon>Streptophyta</taxon>
        <taxon>Embryophyta</taxon>
        <taxon>Tracheophyta</taxon>
        <taxon>Spermatophyta</taxon>
        <taxon>Magnoliopsida</taxon>
        <taxon>eudicotyledons</taxon>
        <taxon>Gunneridae</taxon>
        <taxon>Pentapetalae</taxon>
        <taxon>rosids</taxon>
        <taxon>fabids</taxon>
        <taxon>Fabales</taxon>
        <taxon>Fabaceae</taxon>
        <taxon>Papilionoideae</taxon>
        <taxon>50 kb inversion clade</taxon>
        <taxon>NPAAA clade</taxon>
        <taxon>Hologalegina</taxon>
        <taxon>IRL clade</taxon>
        <taxon>Trifolieae</taxon>
        <taxon>Trifolium</taxon>
    </lineage>
</organism>
<accession>A0A392RU81</accession>
<dbReference type="InterPro" id="IPR002912">
    <property type="entry name" value="ACT_dom"/>
</dbReference>
<sequence length="110" mass="12293">ELSGEDRFGLLSDVTRIFRENGLSVCRAEVTTRGSQAMNVFYVTDVSGNPVKSETIEAVRKEIGLTILRVKDEPCSKSPSRESGKFSLRDLVRSRSERFLYNLGLMKSSS</sequence>
<evidence type="ECO:0000313" key="4">
    <source>
        <dbReference type="EMBL" id="MCI39614.1"/>
    </source>
</evidence>
<comment type="function">
    <text evidence="2">Binds amino acids.</text>
</comment>
<dbReference type="GO" id="GO:0016597">
    <property type="term" value="F:amino acid binding"/>
    <property type="evidence" value="ECO:0007669"/>
    <property type="project" value="UniProtKB-UniRule"/>
</dbReference>
<evidence type="ECO:0000256" key="1">
    <source>
        <dbReference type="ARBA" id="ARBA00022737"/>
    </source>
</evidence>
<keyword evidence="1 2" id="KW-0677">Repeat</keyword>
<dbReference type="PROSITE" id="PS51671">
    <property type="entry name" value="ACT"/>
    <property type="match status" value="1"/>
</dbReference>
<reference evidence="4 5" key="1">
    <citation type="journal article" date="2018" name="Front. Plant Sci.">
        <title>Red Clover (Trifolium pratense) and Zigzag Clover (T. medium) - A Picture of Genomic Similarities and Differences.</title>
        <authorList>
            <person name="Dluhosova J."/>
            <person name="Istvanek J."/>
            <person name="Nedelnik J."/>
            <person name="Repkova J."/>
        </authorList>
    </citation>
    <scope>NUCLEOTIDE SEQUENCE [LARGE SCALE GENOMIC DNA]</scope>
    <source>
        <strain evidence="5">cv. 10/8</strain>
        <tissue evidence="4">Leaf</tissue>
    </source>
</reference>
<dbReference type="SUPFAM" id="SSF55021">
    <property type="entry name" value="ACT-like"/>
    <property type="match status" value="1"/>
</dbReference>
<feature type="domain" description="ACT" evidence="3">
    <location>
        <begin position="1"/>
        <end position="75"/>
    </location>
</feature>
<dbReference type="InterPro" id="IPR040217">
    <property type="entry name" value="ACR1-12"/>
</dbReference>
<dbReference type="Gene3D" id="3.30.70.260">
    <property type="match status" value="1"/>
</dbReference>
<dbReference type="PANTHER" id="PTHR31096">
    <property type="entry name" value="ACT DOMAIN-CONTAINING PROTEIN ACR4-RELATED"/>
    <property type="match status" value="1"/>
</dbReference>
<dbReference type="EMBL" id="LXQA010269485">
    <property type="protein sequence ID" value="MCI39614.1"/>
    <property type="molecule type" value="Genomic_DNA"/>
</dbReference>
<dbReference type="InterPro" id="IPR045865">
    <property type="entry name" value="ACT-like_dom_sf"/>
</dbReference>
<dbReference type="Pfam" id="PF01842">
    <property type="entry name" value="ACT"/>
    <property type="match status" value="1"/>
</dbReference>
<evidence type="ECO:0000313" key="5">
    <source>
        <dbReference type="Proteomes" id="UP000265520"/>
    </source>
</evidence>